<sequence length="190" mass="20816">MVPLKTLKQQKVTANAPAISWAGRVKVTDSRTRAMGPKHGWLLPKGGANARSLGEGQLAVRWQRFMGCLSPYGRDEHYRCLVQLVSDKGLGFNDHEQEGKEQKMKQKEQAINGGSISAAASLNKGGEPTHCSVNKVASLQSHSVEEEKDSSIDSMMMESCHDNRDVFPLAFMKVKKKRGGKKKGKGASHL</sequence>
<organism evidence="1 2">
    <name type="scientific">Salix dunnii</name>
    <dbReference type="NCBI Taxonomy" id="1413687"/>
    <lineage>
        <taxon>Eukaryota</taxon>
        <taxon>Viridiplantae</taxon>
        <taxon>Streptophyta</taxon>
        <taxon>Embryophyta</taxon>
        <taxon>Tracheophyta</taxon>
        <taxon>Spermatophyta</taxon>
        <taxon>Magnoliopsida</taxon>
        <taxon>eudicotyledons</taxon>
        <taxon>Gunneridae</taxon>
        <taxon>Pentapetalae</taxon>
        <taxon>rosids</taxon>
        <taxon>fabids</taxon>
        <taxon>Malpighiales</taxon>
        <taxon>Salicaceae</taxon>
        <taxon>Saliceae</taxon>
        <taxon>Salix</taxon>
    </lineage>
</organism>
<dbReference type="Proteomes" id="UP000657918">
    <property type="component" value="Unassembled WGS sequence"/>
</dbReference>
<reference evidence="1 2" key="1">
    <citation type="submission" date="2020-10" db="EMBL/GenBank/DDBJ databases">
        <title>Plant Genome Project.</title>
        <authorList>
            <person name="Zhang R.-G."/>
        </authorList>
    </citation>
    <scope>NUCLEOTIDE SEQUENCE [LARGE SCALE GENOMIC DNA]</scope>
    <source>
        <strain evidence="1">FAFU-HL-1</strain>
        <tissue evidence="1">Leaf</tissue>
    </source>
</reference>
<accession>A0A835MPC2</accession>
<evidence type="ECO:0000313" key="2">
    <source>
        <dbReference type="Proteomes" id="UP000657918"/>
    </source>
</evidence>
<gene>
    <name evidence="1" type="ORF">SADUNF_Sadunf14G0000200</name>
</gene>
<proteinExistence type="predicted"/>
<protein>
    <submittedName>
        <fullName evidence="1">Uncharacterized protein</fullName>
    </submittedName>
</protein>
<dbReference type="EMBL" id="JADGMS010000014">
    <property type="protein sequence ID" value="KAF9668406.1"/>
    <property type="molecule type" value="Genomic_DNA"/>
</dbReference>
<dbReference type="AlphaFoldDB" id="A0A835MPC2"/>
<evidence type="ECO:0000313" key="1">
    <source>
        <dbReference type="EMBL" id="KAF9668406.1"/>
    </source>
</evidence>
<comment type="caution">
    <text evidence="1">The sequence shown here is derived from an EMBL/GenBank/DDBJ whole genome shotgun (WGS) entry which is preliminary data.</text>
</comment>
<name>A0A835MPC2_9ROSI</name>
<keyword evidence="2" id="KW-1185">Reference proteome</keyword>